<evidence type="ECO:0000313" key="5">
    <source>
        <dbReference type="EMBL" id="TWI87080.1"/>
    </source>
</evidence>
<comment type="caution">
    <text evidence="5">The sequence shown here is derived from an EMBL/GenBank/DDBJ whole genome shotgun (WGS) entry which is preliminary data.</text>
</comment>
<dbReference type="InterPro" id="IPR001547">
    <property type="entry name" value="Glyco_hydro_5"/>
</dbReference>
<evidence type="ECO:0000313" key="6">
    <source>
        <dbReference type="Proteomes" id="UP000320593"/>
    </source>
</evidence>
<dbReference type="PANTHER" id="PTHR34142">
    <property type="entry name" value="ENDO-BETA-1,4-GLUCANASE A"/>
    <property type="match status" value="1"/>
</dbReference>
<dbReference type="GO" id="GO:0004553">
    <property type="term" value="F:hydrolase activity, hydrolyzing O-glycosyl compounds"/>
    <property type="evidence" value="ECO:0007669"/>
    <property type="project" value="InterPro"/>
</dbReference>
<dbReference type="Gene3D" id="3.20.20.80">
    <property type="entry name" value="Glycosidases"/>
    <property type="match status" value="1"/>
</dbReference>
<feature type="domain" description="Glycoside hydrolase family 5" evidence="4">
    <location>
        <begin position="68"/>
        <end position="319"/>
    </location>
</feature>
<dbReference type="OrthoDB" id="6769681at2"/>
<keyword evidence="2 3" id="KW-0326">Glycosidase</keyword>
<protein>
    <submittedName>
        <fullName evidence="5">Endoglucanase</fullName>
    </submittedName>
</protein>
<dbReference type="PROSITE" id="PS00659">
    <property type="entry name" value="GLYCOSYL_HYDROL_F5"/>
    <property type="match status" value="1"/>
</dbReference>
<dbReference type="AlphaFoldDB" id="A0A562T2X2"/>
<keyword evidence="6" id="KW-1185">Reference proteome</keyword>
<evidence type="ECO:0000256" key="2">
    <source>
        <dbReference type="ARBA" id="ARBA00023295"/>
    </source>
</evidence>
<evidence type="ECO:0000259" key="4">
    <source>
        <dbReference type="Pfam" id="PF00150"/>
    </source>
</evidence>
<evidence type="ECO:0000256" key="3">
    <source>
        <dbReference type="RuleBase" id="RU361153"/>
    </source>
</evidence>
<gene>
    <name evidence="5" type="ORF">JM93_02317</name>
</gene>
<dbReference type="PANTHER" id="PTHR34142:SF1">
    <property type="entry name" value="GLYCOSIDE HYDROLASE FAMILY 5 DOMAIN-CONTAINING PROTEIN"/>
    <property type="match status" value="1"/>
</dbReference>
<evidence type="ECO:0000256" key="1">
    <source>
        <dbReference type="ARBA" id="ARBA00022801"/>
    </source>
</evidence>
<dbReference type="EMBL" id="VLLF01000005">
    <property type="protein sequence ID" value="TWI87080.1"/>
    <property type="molecule type" value="Genomic_DNA"/>
</dbReference>
<comment type="similarity">
    <text evidence="3">Belongs to the glycosyl hydrolase 5 (cellulase A) family.</text>
</comment>
<dbReference type="Pfam" id="PF00150">
    <property type="entry name" value="Cellulase"/>
    <property type="match status" value="1"/>
</dbReference>
<dbReference type="InterPro" id="IPR018087">
    <property type="entry name" value="Glyco_hydro_5_CS"/>
</dbReference>
<dbReference type="SUPFAM" id="SSF51445">
    <property type="entry name" value="(Trans)glycosidases"/>
    <property type="match status" value="1"/>
</dbReference>
<accession>A0A562T2X2</accession>
<proteinExistence type="inferred from homology"/>
<name>A0A562T2X2_9HYPH</name>
<organism evidence="5 6">
    <name type="scientific">Roseibium hamelinense</name>
    <dbReference type="NCBI Taxonomy" id="150831"/>
    <lineage>
        <taxon>Bacteria</taxon>
        <taxon>Pseudomonadati</taxon>
        <taxon>Pseudomonadota</taxon>
        <taxon>Alphaproteobacteria</taxon>
        <taxon>Hyphomicrobiales</taxon>
        <taxon>Stappiaceae</taxon>
        <taxon>Roseibium</taxon>
    </lineage>
</organism>
<reference evidence="5 6" key="1">
    <citation type="submission" date="2019-07" db="EMBL/GenBank/DDBJ databases">
        <title>Genomic Encyclopedia of Archaeal and Bacterial Type Strains, Phase II (KMG-II): from individual species to whole genera.</title>
        <authorList>
            <person name="Goeker M."/>
        </authorList>
    </citation>
    <scope>NUCLEOTIDE SEQUENCE [LARGE SCALE GENOMIC DNA]</scope>
    <source>
        <strain evidence="5 6">ATCC BAA-252</strain>
    </source>
</reference>
<dbReference type="GO" id="GO:0009251">
    <property type="term" value="P:glucan catabolic process"/>
    <property type="evidence" value="ECO:0007669"/>
    <property type="project" value="TreeGrafter"/>
</dbReference>
<sequence>MQHWGRHRLFFAERLVFAAAIGVGVAIPSDSTAAQPIDTCLRGANTASGEFGELKHTPGEYGITHIYPSAETYRYLASKGMNTVRLPFKWERIQPELFGDFDPKEFGLFRESLEAATAAGLAVIIDPHTHAKYYGNSVGSVEVPIDALADMWRRFAEIYANRPDIIFGIMNEPVHITARTWLEASNLSIAAIRNAGANNLILVPGTIWTAGHHWFDDQVGGSNAEVMLETADPAKNFVFEIHQYMDDNFSGTNPSCPRVEDALASLEKFTEWLEQHGHKGFLGEFGGTQTDACLKGLGKMVTFIDGRPDTWIGWTVWAAGEWWGDYPYSIQPDNGLDKPQMAVLETLLQLDPVGASVCTYPAGSVMAE</sequence>
<dbReference type="Proteomes" id="UP000320593">
    <property type="component" value="Unassembled WGS sequence"/>
</dbReference>
<keyword evidence="1 3" id="KW-0378">Hydrolase</keyword>
<dbReference type="InterPro" id="IPR017853">
    <property type="entry name" value="GH"/>
</dbReference>
<dbReference type="RefSeq" id="WP_145343399.1">
    <property type="nucleotide sequence ID" value="NZ_SMLY01000076.1"/>
</dbReference>